<dbReference type="RefSeq" id="XP_030042749.1">
    <property type="nucleotide sequence ID" value="XM_030186889.1"/>
</dbReference>
<evidence type="ECO:0000313" key="2">
    <source>
        <dbReference type="Proteomes" id="UP000515156"/>
    </source>
</evidence>
<dbReference type="Proteomes" id="UP000515156">
    <property type="component" value="Chromosome 14"/>
</dbReference>
<dbReference type="KEGG" id="muo:115457472"/>
<organism evidence="2 3">
    <name type="scientific">Microcaecilia unicolor</name>
    <dbReference type="NCBI Taxonomy" id="1415580"/>
    <lineage>
        <taxon>Eukaryota</taxon>
        <taxon>Metazoa</taxon>
        <taxon>Chordata</taxon>
        <taxon>Craniata</taxon>
        <taxon>Vertebrata</taxon>
        <taxon>Euteleostomi</taxon>
        <taxon>Amphibia</taxon>
        <taxon>Gymnophiona</taxon>
        <taxon>Siphonopidae</taxon>
        <taxon>Microcaecilia</taxon>
    </lineage>
</organism>
<keyword evidence="2" id="KW-1185">Reference proteome</keyword>
<gene>
    <name evidence="3" type="primary">LOC115457472</name>
</gene>
<evidence type="ECO:0000313" key="3">
    <source>
        <dbReference type="RefSeq" id="XP_030042749.1"/>
    </source>
</evidence>
<dbReference type="AlphaFoldDB" id="A0A6P7WXW1"/>
<dbReference type="Pfam" id="PF17789">
    <property type="entry name" value="MG4"/>
    <property type="match status" value="1"/>
</dbReference>
<feature type="domain" description="Macroglobulin" evidence="1">
    <location>
        <begin position="1"/>
        <end position="99"/>
    </location>
</feature>
<name>A0A6P7WXW1_9AMPH</name>
<accession>A0A6P7WXW1</accession>
<sequence length="118" mass="13073">MTFANMDKAYHAGVAYTGQMKAQGSDGGVLMNQKVYLAVQIDGQVSQTEKCFLTDSQGMVTFNLDTSDWTNSVNLQGKLVLKDPVYQEGKVTAYYQHAYYTVQPLYSSAKSFLHIQGP</sequence>
<dbReference type="Gene3D" id="2.60.40.10">
    <property type="entry name" value="Immunoglobulins"/>
    <property type="match status" value="1"/>
</dbReference>
<protein>
    <submittedName>
        <fullName evidence="3">Alpha-2-macroglobulin-like protein 1</fullName>
    </submittedName>
</protein>
<dbReference type="InterPro" id="IPR013783">
    <property type="entry name" value="Ig-like_fold"/>
</dbReference>
<dbReference type="InterPro" id="IPR040839">
    <property type="entry name" value="MG4"/>
</dbReference>
<proteinExistence type="predicted"/>
<evidence type="ECO:0000259" key="1">
    <source>
        <dbReference type="Pfam" id="PF17789"/>
    </source>
</evidence>
<dbReference type="InParanoid" id="A0A6P7WXW1"/>
<reference evidence="3" key="1">
    <citation type="submission" date="2025-08" db="UniProtKB">
        <authorList>
            <consortium name="RefSeq"/>
        </authorList>
    </citation>
    <scope>IDENTIFICATION</scope>
</reference>
<dbReference type="GeneID" id="115457472"/>